<evidence type="ECO:0000256" key="6">
    <source>
        <dbReference type="ARBA" id="ARBA00022741"/>
    </source>
</evidence>
<dbReference type="PANTHER" id="PTHR12153:SF15">
    <property type="entry name" value="PROTEIN ADENYLYLTRANSFERASE SELO, MITOCHONDRIAL"/>
    <property type="match status" value="1"/>
</dbReference>
<dbReference type="OMA" id="GACITSK"/>
<dbReference type="Pfam" id="PF02696">
    <property type="entry name" value="SelO"/>
    <property type="match status" value="1"/>
</dbReference>
<proteinExistence type="inferred from homology"/>
<keyword evidence="4" id="KW-0548">Nucleotidyltransferase</keyword>
<keyword evidence="8" id="KW-0460">Magnesium</keyword>
<protein>
    <recommendedName>
        <fullName evidence="9">Selenoprotein O</fullName>
    </recommendedName>
</protein>
<evidence type="ECO:0000256" key="2">
    <source>
        <dbReference type="ARBA" id="ARBA00009747"/>
    </source>
</evidence>
<keyword evidence="3" id="KW-0808">Transferase</keyword>
<accession>T1JEC3</accession>
<dbReference type="PANTHER" id="PTHR12153">
    <property type="entry name" value="SELENOPROTEIN O"/>
    <property type="match status" value="1"/>
</dbReference>
<dbReference type="STRING" id="126957.T1JEC3"/>
<dbReference type="EMBL" id="JH432116">
    <property type="status" value="NOT_ANNOTATED_CDS"/>
    <property type="molecule type" value="Genomic_DNA"/>
</dbReference>
<reference evidence="11" key="1">
    <citation type="submission" date="2011-05" db="EMBL/GenBank/DDBJ databases">
        <authorList>
            <person name="Richards S.R."/>
            <person name="Qu J."/>
            <person name="Jiang H."/>
            <person name="Jhangiani S.N."/>
            <person name="Agravi P."/>
            <person name="Goodspeed R."/>
            <person name="Gross S."/>
            <person name="Mandapat C."/>
            <person name="Jackson L."/>
            <person name="Mathew T."/>
            <person name="Pu L."/>
            <person name="Thornton R."/>
            <person name="Saada N."/>
            <person name="Wilczek-Boney K.B."/>
            <person name="Lee S."/>
            <person name="Kovar C."/>
            <person name="Wu Y."/>
            <person name="Scherer S.E."/>
            <person name="Worley K.C."/>
            <person name="Muzny D.M."/>
            <person name="Gibbs R."/>
        </authorList>
    </citation>
    <scope>NUCLEOTIDE SEQUENCE</scope>
    <source>
        <strain evidence="11">Brora</strain>
    </source>
</reference>
<evidence type="ECO:0000256" key="5">
    <source>
        <dbReference type="ARBA" id="ARBA00022723"/>
    </source>
</evidence>
<dbReference type="EnsemblMetazoa" id="SMAR012165-RA">
    <property type="protein sequence ID" value="SMAR012165-PA"/>
    <property type="gene ID" value="SMAR012165"/>
</dbReference>
<reference evidence="10" key="2">
    <citation type="submission" date="2015-02" db="UniProtKB">
        <authorList>
            <consortium name="EnsemblMetazoa"/>
        </authorList>
    </citation>
    <scope>IDENTIFICATION</scope>
</reference>
<evidence type="ECO:0000256" key="7">
    <source>
        <dbReference type="ARBA" id="ARBA00022840"/>
    </source>
</evidence>
<comment type="similarity">
    <text evidence="2">Belongs to the SELO family.</text>
</comment>
<dbReference type="AlphaFoldDB" id="T1JEC3"/>
<organism evidence="10 11">
    <name type="scientific">Strigamia maritima</name>
    <name type="common">European centipede</name>
    <name type="synonym">Geophilus maritimus</name>
    <dbReference type="NCBI Taxonomy" id="126957"/>
    <lineage>
        <taxon>Eukaryota</taxon>
        <taxon>Metazoa</taxon>
        <taxon>Ecdysozoa</taxon>
        <taxon>Arthropoda</taxon>
        <taxon>Myriapoda</taxon>
        <taxon>Chilopoda</taxon>
        <taxon>Pleurostigmophora</taxon>
        <taxon>Geophilomorpha</taxon>
        <taxon>Linotaeniidae</taxon>
        <taxon>Strigamia</taxon>
    </lineage>
</organism>
<evidence type="ECO:0000256" key="8">
    <source>
        <dbReference type="ARBA" id="ARBA00022842"/>
    </source>
</evidence>
<keyword evidence="7" id="KW-0067">ATP-binding</keyword>
<dbReference type="HOGENOM" id="CLU_010245_0_1_1"/>
<keyword evidence="11" id="KW-1185">Reference proteome</keyword>
<evidence type="ECO:0000313" key="11">
    <source>
        <dbReference type="Proteomes" id="UP000014500"/>
    </source>
</evidence>
<evidence type="ECO:0000256" key="4">
    <source>
        <dbReference type="ARBA" id="ARBA00022695"/>
    </source>
</evidence>
<dbReference type="GO" id="GO:0016779">
    <property type="term" value="F:nucleotidyltransferase activity"/>
    <property type="evidence" value="ECO:0007669"/>
    <property type="project" value="UniProtKB-KW"/>
</dbReference>
<dbReference type="GO" id="GO:0046872">
    <property type="term" value="F:metal ion binding"/>
    <property type="evidence" value="ECO:0007669"/>
    <property type="project" value="UniProtKB-KW"/>
</dbReference>
<evidence type="ECO:0000313" key="10">
    <source>
        <dbReference type="EnsemblMetazoa" id="SMAR012165-PA"/>
    </source>
</evidence>
<dbReference type="GO" id="GO:0005524">
    <property type="term" value="F:ATP binding"/>
    <property type="evidence" value="ECO:0007669"/>
    <property type="project" value="UniProtKB-KW"/>
</dbReference>
<evidence type="ECO:0000256" key="1">
    <source>
        <dbReference type="ARBA" id="ARBA00001946"/>
    </source>
</evidence>
<keyword evidence="5" id="KW-0479">Metal-binding</keyword>
<evidence type="ECO:0000256" key="3">
    <source>
        <dbReference type="ARBA" id="ARBA00022679"/>
    </source>
</evidence>
<dbReference type="PhylomeDB" id="T1JEC3"/>
<dbReference type="eggNOG" id="KOG2542">
    <property type="taxonomic scope" value="Eukaryota"/>
</dbReference>
<dbReference type="InterPro" id="IPR003846">
    <property type="entry name" value="SelO"/>
</dbReference>
<sequence>MMSSLETLNFDNQTIKSLPLDDTDDNSIRQVVNACFTVAEPTPVEEPEIIAYSIEAMNLLDLPENELQRPLFIDYFSGNVLIPGSQPAAHCYCGYQCGVFCGQLGDGAVMYLGEVVNKNGERWELQLKGCGKTPFSRNGDGRKTLRSSIREFLCCEAMYHLGIPTTRAGACITSKTLIDRDVFCDGNMIKEKATIVTRIAPTFLRFGSFEICLPKSSEYAKCGPSVGENEILLQLLEYTIKNYFPQIQVEFATDTDKKYKQFFKEVLLRTAELVASWQCVGFCHGMLNTDNMSILGLTIDYGPFCFMDYFNPDHIPNSIDFSCRSAASKQPEICHWNLMKLAETLQPCLISDTFESELDLYWQEYNKFYMNIMHKKVH</sequence>
<name>T1JEC3_STRMM</name>
<comment type="cofactor">
    <cofactor evidence="1">
        <name>Mg(2+)</name>
        <dbReference type="ChEBI" id="CHEBI:18420"/>
    </cofactor>
</comment>
<dbReference type="Proteomes" id="UP000014500">
    <property type="component" value="Unassembled WGS sequence"/>
</dbReference>
<keyword evidence="6" id="KW-0547">Nucleotide-binding</keyword>
<evidence type="ECO:0000256" key="9">
    <source>
        <dbReference type="ARBA" id="ARBA00031547"/>
    </source>
</evidence>